<protein>
    <submittedName>
        <fullName evidence="3">Phycoerythrobilin:Cys-82 alpha-phycoerythrin lyase, CpeY subunit</fullName>
    </submittedName>
</protein>
<organism evidence="3">
    <name type="scientific">uncultured Synechococcus sp</name>
    <dbReference type="NCBI Taxonomy" id="154535"/>
    <lineage>
        <taxon>Bacteria</taxon>
        <taxon>Bacillati</taxon>
        <taxon>Cyanobacteriota</taxon>
        <taxon>Cyanophyceae</taxon>
        <taxon>Synechococcales</taxon>
        <taxon>Synechococcaceae</taxon>
        <taxon>Synechococcus</taxon>
        <taxon>environmental samples</taxon>
    </lineage>
</organism>
<sequence>MDGRFNNIHQGLTCVEARRILSLSVAGLESQSDFYMAAAHLINCSCVATEDALIEFVAKSSSEQAVKIARRKSVEVLARLGVKRAVPVIGECLNSDDSYLVENAAWSLKELSETTLLFNQKMIALLRQPEQSTRVLIQALAGLHVTDALGEIVPFQDDERVSIKGAAIAASALLGFSRERIPEIVDHLFAANQMDRQCAIQDLIDASASDFIPLILSSPVSPVFRLRAIRALSTGSPTQSISAIDQIINDDPLNLSLVHEYDENPSNVFLISEFFNADFGRCYLSLQFLKKLQPVDIWPALCSAWHKDGWNDYGAHYFFLLLIGSHLVWPKHAESEIFSLLKDSIFNKRPQFRKSKAVAVLAMARLFPSCFLEIVADVVDPMSMNVWECRYAGWMMLDEMSKDQLIDSRWIDDLDIDVRNDPDRFVVSRAQLLIESLH</sequence>
<reference evidence="3" key="1">
    <citation type="journal article" date="2014" name="FEMS Microbiol. Ecol.">
        <title>Development of a targeted metagenomic approach to study a genomic region involved in light harvesting in marine Synechococcus.</title>
        <authorList>
            <person name="Humily F."/>
            <person name="Farrant G.K."/>
            <person name="Marie D."/>
            <person name="Perennou M."/>
            <person name="Mazard S."/>
            <person name="Labadie K."/>
            <person name="Aury J.-M."/>
            <person name="Wincker P."/>
            <person name="Nicolas Segui A."/>
            <person name="Scanlan D.J."/>
            <person name="Garczarek L."/>
        </authorList>
    </citation>
    <scope>NUCLEOTIDE SEQUENCE</scope>
</reference>
<dbReference type="SUPFAM" id="SSF48371">
    <property type="entry name" value="ARM repeat"/>
    <property type="match status" value="1"/>
</dbReference>
<dbReference type="InterPro" id="IPR011989">
    <property type="entry name" value="ARM-like"/>
</dbReference>
<dbReference type="InterPro" id="IPR016024">
    <property type="entry name" value="ARM-type_fold"/>
</dbReference>
<proteinExistence type="predicted"/>
<evidence type="ECO:0000313" key="3">
    <source>
        <dbReference type="EMBL" id="AHZ33996.1"/>
    </source>
</evidence>
<gene>
    <name evidence="3" type="primary">cpeY</name>
</gene>
<name>A0A024CH30_9SYNE</name>
<evidence type="ECO:0000256" key="1">
    <source>
        <dbReference type="ARBA" id="ARBA00022549"/>
    </source>
</evidence>
<dbReference type="Gene3D" id="1.25.10.10">
    <property type="entry name" value="Leucine-rich Repeat Variant"/>
    <property type="match status" value="1"/>
</dbReference>
<evidence type="ECO:0000256" key="2">
    <source>
        <dbReference type="ARBA" id="ARBA00022738"/>
    </source>
</evidence>
<dbReference type="EMBL" id="KF846547">
    <property type="protein sequence ID" value="AHZ33996.1"/>
    <property type="molecule type" value="Genomic_DNA"/>
</dbReference>
<dbReference type="GO" id="GO:0016829">
    <property type="term" value="F:lyase activity"/>
    <property type="evidence" value="ECO:0007669"/>
    <property type="project" value="UniProtKB-KW"/>
</dbReference>
<dbReference type="GO" id="GO:0030089">
    <property type="term" value="C:phycobilisome"/>
    <property type="evidence" value="ECO:0007669"/>
    <property type="project" value="UniProtKB-KW"/>
</dbReference>
<accession>A0A024CH30</accession>
<keyword evidence="2" id="KW-0605">Phycobilisome</keyword>
<keyword evidence="3" id="KW-0456">Lyase</keyword>
<dbReference type="PROSITE" id="PS50890">
    <property type="entry name" value="PUA"/>
    <property type="match status" value="1"/>
</dbReference>
<dbReference type="AlphaFoldDB" id="A0A024CH30"/>
<keyword evidence="1" id="KW-0042">Antenna complex</keyword>